<dbReference type="GO" id="GO:0016491">
    <property type="term" value="F:oxidoreductase activity"/>
    <property type="evidence" value="ECO:0007669"/>
    <property type="project" value="UniProtKB-KW"/>
</dbReference>
<dbReference type="PANTHER" id="PTHR43364">
    <property type="entry name" value="NADH-SPECIFIC METHYLGLYOXAL REDUCTASE-RELATED"/>
    <property type="match status" value="1"/>
</dbReference>
<gene>
    <name evidence="3" type="primary">iolS_1</name>
    <name evidence="3" type="ORF">ERS852533_00677</name>
</gene>
<dbReference type="SUPFAM" id="SSF51430">
    <property type="entry name" value="NAD(P)-linked oxidoreductase"/>
    <property type="match status" value="1"/>
</dbReference>
<keyword evidence="1 3" id="KW-0560">Oxidoreductase</keyword>
<dbReference type="CDD" id="cd19082">
    <property type="entry name" value="AKR_AKR10A1_2"/>
    <property type="match status" value="1"/>
</dbReference>
<dbReference type="PANTHER" id="PTHR43364:SF4">
    <property type="entry name" value="NAD(P)-LINKED OXIDOREDUCTASE SUPERFAMILY PROTEIN"/>
    <property type="match status" value="1"/>
</dbReference>
<dbReference type="Pfam" id="PF00248">
    <property type="entry name" value="Aldo_ket_red"/>
    <property type="match status" value="1"/>
</dbReference>
<dbReference type="Proteomes" id="UP000095413">
    <property type="component" value="Unassembled WGS sequence"/>
</dbReference>
<organism evidence="3 4">
    <name type="scientific">Blautia obeum</name>
    <dbReference type="NCBI Taxonomy" id="40520"/>
    <lineage>
        <taxon>Bacteria</taxon>
        <taxon>Bacillati</taxon>
        <taxon>Bacillota</taxon>
        <taxon>Clostridia</taxon>
        <taxon>Lachnospirales</taxon>
        <taxon>Lachnospiraceae</taxon>
        <taxon>Blautia</taxon>
    </lineage>
</organism>
<dbReference type="GO" id="GO:0005829">
    <property type="term" value="C:cytosol"/>
    <property type="evidence" value="ECO:0007669"/>
    <property type="project" value="TreeGrafter"/>
</dbReference>
<dbReference type="Gene3D" id="3.20.20.100">
    <property type="entry name" value="NADP-dependent oxidoreductase domain"/>
    <property type="match status" value="1"/>
</dbReference>
<evidence type="ECO:0000313" key="3">
    <source>
        <dbReference type="EMBL" id="CUP21378.1"/>
    </source>
</evidence>
<evidence type="ECO:0000256" key="1">
    <source>
        <dbReference type="ARBA" id="ARBA00023002"/>
    </source>
</evidence>
<evidence type="ECO:0000313" key="4">
    <source>
        <dbReference type="Proteomes" id="UP000095413"/>
    </source>
</evidence>
<dbReference type="OrthoDB" id="9804790at2"/>
<accession>A0A174LH33</accession>
<dbReference type="InterPro" id="IPR036812">
    <property type="entry name" value="NAD(P)_OxRdtase_dom_sf"/>
</dbReference>
<dbReference type="EC" id="1.1.1.-" evidence="3"/>
<sequence length="320" mass="36283">MKKITIPNTDLELSPMGMGCVNAGIRWEGKDAFRIFDAFLDMGGTVYDTARVYADWIPPEIGRSERVLGQWLHKSGKRHDIILVSKGGHPDMTPAVPDMHASRISAENMRHDLELSLRTLGTDYIDIYFYHRDNETIPAGELIEIMEEFRKEGKIRYYACSNWSTARMREADAYAASKGYRGFVANEALFNIASASMKPLNDDTLKIMDSEMQQYHIENPQNLAMPYMSVASGFFHKLYAGGADAVRNSEYYTPENLKIAEGLHGLMEEYQISLTQAVLGYLTCRDFTCLPLYGPRNIEDLKDAMGTFSIPFLKEYYPEG</sequence>
<dbReference type="AlphaFoldDB" id="A0A174LH33"/>
<name>A0A174LH33_9FIRM</name>
<reference evidence="3 4" key="1">
    <citation type="submission" date="2015-09" db="EMBL/GenBank/DDBJ databases">
        <authorList>
            <consortium name="Pathogen Informatics"/>
        </authorList>
    </citation>
    <scope>NUCLEOTIDE SEQUENCE [LARGE SCALE GENOMIC DNA]</scope>
    <source>
        <strain evidence="3 4">2789STDY5834921</strain>
    </source>
</reference>
<dbReference type="InterPro" id="IPR023210">
    <property type="entry name" value="NADP_OxRdtase_dom"/>
</dbReference>
<protein>
    <submittedName>
        <fullName evidence="3">Putative aldo-keto reductase</fullName>
        <ecNumber evidence="3">1.1.1.-</ecNumber>
    </submittedName>
</protein>
<dbReference type="EMBL" id="CZBA01000002">
    <property type="protein sequence ID" value="CUP21378.1"/>
    <property type="molecule type" value="Genomic_DNA"/>
</dbReference>
<proteinExistence type="predicted"/>
<evidence type="ECO:0000259" key="2">
    <source>
        <dbReference type="Pfam" id="PF00248"/>
    </source>
</evidence>
<dbReference type="InterPro" id="IPR050523">
    <property type="entry name" value="AKR_Detox_Biosynth"/>
</dbReference>
<dbReference type="RefSeq" id="WP_022388307.1">
    <property type="nucleotide sequence ID" value="NZ_CZBA01000002.1"/>
</dbReference>
<feature type="domain" description="NADP-dependent oxidoreductase" evidence="2">
    <location>
        <begin position="16"/>
        <end position="315"/>
    </location>
</feature>